<sequence>MITGASTGFGKLTADLLLEKRHTVVASMRNVNGKNKKVAAELTAKGATIVELDVTDEASVENAISEAIEKAGHIDAIFNNAGLGVLGIQETFTIEDWQKVFEVNVFGVQRVNRAILPHFKSRGTGLLIYTSSLLGRMVLPFYGPYNASKWALEAMAENYRVELNPLGIDSCIVEPGGFPTDFFGNLLQASDAARADSYGPMKDSPKQLFDSFEGALAQNELQKPSLVAEKVLELLEMPAGERPFRSPVDKMGMGDPIVGYNEQLENIMKGIYGNFGMDAMLNLNE</sequence>
<keyword evidence="3" id="KW-1185">Reference proteome</keyword>
<evidence type="ECO:0000313" key="2">
    <source>
        <dbReference type="EMBL" id="GJM62904.1"/>
    </source>
</evidence>
<accession>A0AAN5AL57</accession>
<dbReference type="AlphaFoldDB" id="A0AAN5AL57"/>
<dbReference type="PANTHER" id="PTHR43976:SF9">
    <property type="entry name" value="OXIDOREDUCTASE"/>
    <property type="match status" value="1"/>
</dbReference>
<dbReference type="CDD" id="cd05374">
    <property type="entry name" value="17beta-HSD-like_SDR_c"/>
    <property type="match status" value="1"/>
</dbReference>
<dbReference type="PANTHER" id="PTHR43976">
    <property type="entry name" value="SHORT CHAIN DEHYDROGENASE"/>
    <property type="match status" value="1"/>
</dbReference>
<dbReference type="PRINTS" id="PR01397">
    <property type="entry name" value="DHBDHDRGNASE"/>
</dbReference>
<dbReference type="InterPro" id="IPR002347">
    <property type="entry name" value="SDR_fam"/>
</dbReference>
<dbReference type="PROSITE" id="PS00061">
    <property type="entry name" value="ADH_SHORT"/>
    <property type="match status" value="1"/>
</dbReference>
<dbReference type="Proteomes" id="UP001310022">
    <property type="component" value="Unassembled WGS sequence"/>
</dbReference>
<evidence type="ECO:0000256" key="1">
    <source>
        <dbReference type="RuleBase" id="RU000363"/>
    </source>
</evidence>
<reference evidence="2 3" key="1">
    <citation type="submission" date="2021-12" db="EMBL/GenBank/DDBJ databases">
        <title>Genome sequencing of bacteria with rrn-lacking chromosome and rrn-plasmid.</title>
        <authorList>
            <person name="Anda M."/>
            <person name="Iwasaki W."/>
        </authorList>
    </citation>
    <scope>NUCLEOTIDE SEQUENCE [LARGE SCALE GENOMIC DNA]</scope>
    <source>
        <strain evidence="2 3">NBRC 15940</strain>
    </source>
</reference>
<dbReference type="Gene3D" id="3.40.50.720">
    <property type="entry name" value="NAD(P)-binding Rossmann-like Domain"/>
    <property type="match status" value="1"/>
</dbReference>
<name>A0AAN5AL57_9BACT</name>
<organism evidence="2 3">
    <name type="scientific">Persicobacter diffluens</name>
    <dbReference type="NCBI Taxonomy" id="981"/>
    <lineage>
        <taxon>Bacteria</taxon>
        <taxon>Pseudomonadati</taxon>
        <taxon>Bacteroidota</taxon>
        <taxon>Cytophagia</taxon>
        <taxon>Cytophagales</taxon>
        <taxon>Persicobacteraceae</taxon>
        <taxon>Persicobacter</taxon>
    </lineage>
</organism>
<dbReference type="SUPFAM" id="SSF51735">
    <property type="entry name" value="NAD(P)-binding Rossmann-fold domains"/>
    <property type="match status" value="1"/>
</dbReference>
<dbReference type="EMBL" id="BQKE01000002">
    <property type="protein sequence ID" value="GJM62904.1"/>
    <property type="molecule type" value="Genomic_DNA"/>
</dbReference>
<dbReference type="InterPro" id="IPR051911">
    <property type="entry name" value="SDR_oxidoreductase"/>
</dbReference>
<dbReference type="GO" id="GO:0019290">
    <property type="term" value="P:siderophore biosynthetic process"/>
    <property type="evidence" value="ECO:0007669"/>
    <property type="project" value="InterPro"/>
</dbReference>
<gene>
    <name evidence="2" type="ORF">PEDI_34560</name>
</gene>
<evidence type="ECO:0000313" key="3">
    <source>
        <dbReference type="Proteomes" id="UP001310022"/>
    </source>
</evidence>
<dbReference type="PRINTS" id="PR00080">
    <property type="entry name" value="SDRFAMILY"/>
</dbReference>
<comment type="caution">
    <text evidence="2">The sequence shown here is derived from an EMBL/GenBank/DDBJ whole genome shotgun (WGS) entry which is preliminary data.</text>
</comment>
<dbReference type="Pfam" id="PF00106">
    <property type="entry name" value="adh_short"/>
    <property type="match status" value="1"/>
</dbReference>
<dbReference type="InterPro" id="IPR020904">
    <property type="entry name" value="Sc_DH/Rdtase_CS"/>
</dbReference>
<protein>
    <submittedName>
        <fullName evidence="2">Short-chain dehydrogenase/reductase</fullName>
    </submittedName>
</protein>
<dbReference type="GO" id="GO:0008667">
    <property type="term" value="F:2,3-dihydro-2,3-dihydroxybenzoate dehydrogenase activity"/>
    <property type="evidence" value="ECO:0007669"/>
    <property type="project" value="InterPro"/>
</dbReference>
<comment type="similarity">
    <text evidence="1">Belongs to the short-chain dehydrogenases/reductases (SDR) family.</text>
</comment>
<dbReference type="InterPro" id="IPR036291">
    <property type="entry name" value="NAD(P)-bd_dom_sf"/>
</dbReference>
<proteinExistence type="inferred from homology"/>
<dbReference type="InterPro" id="IPR003560">
    <property type="entry name" value="DHB_DH"/>
</dbReference>